<sequence length="114" mass="12620">MIAVGPLVTQPDSEEDYSGIMQWLSKKDKFSTLFISFGSENFLSMEQIEELGEGLDICGVNFIWVIRLPVGEAIGINEAPPPEEFLERVQGRGMIVQRWAPQAKILAHPSTGVS</sequence>
<dbReference type="PANTHER" id="PTHR48044:SF82">
    <property type="entry name" value="GLYCOSYLTRANSFERASE"/>
    <property type="match status" value="1"/>
</dbReference>
<dbReference type="GO" id="GO:1901135">
    <property type="term" value="P:carbohydrate derivative metabolic process"/>
    <property type="evidence" value="ECO:0007669"/>
    <property type="project" value="UniProtKB-ARBA"/>
</dbReference>
<dbReference type="AlphaFoldDB" id="A0A8S0UST5"/>
<dbReference type="GO" id="GO:0008194">
    <property type="term" value="F:UDP-glycosyltransferase activity"/>
    <property type="evidence" value="ECO:0007669"/>
    <property type="project" value="UniProtKB-ARBA"/>
</dbReference>
<evidence type="ECO:0000313" key="1">
    <source>
        <dbReference type="EMBL" id="CAA3020996.1"/>
    </source>
</evidence>
<dbReference type="Gene3D" id="3.40.50.2000">
    <property type="entry name" value="Glycogen Phosphorylase B"/>
    <property type="match status" value="1"/>
</dbReference>
<keyword evidence="2" id="KW-1185">Reference proteome</keyword>
<evidence type="ECO:0000313" key="2">
    <source>
        <dbReference type="Proteomes" id="UP000594638"/>
    </source>
</evidence>
<name>A0A8S0UST5_OLEEU</name>
<gene>
    <name evidence="1" type="ORF">OLEA9_A097228</name>
</gene>
<reference evidence="1 2" key="1">
    <citation type="submission" date="2019-12" db="EMBL/GenBank/DDBJ databases">
        <authorList>
            <person name="Alioto T."/>
            <person name="Alioto T."/>
            <person name="Gomez Garrido J."/>
        </authorList>
    </citation>
    <scope>NUCLEOTIDE SEQUENCE [LARGE SCALE GENOMIC DNA]</scope>
</reference>
<organism evidence="1 2">
    <name type="scientific">Olea europaea subsp. europaea</name>
    <dbReference type="NCBI Taxonomy" id="158383"/>
    <lineage>
        <taxon>Eukaryota</taxon>
        <taxon>Viridiplantae</taxon>
        <taxon>Streptophyta</taxon>
        <taxon>Embryophyta</taxon>
        <taxon>Tracheophyta</taxon>
        <taxon>Spermatophyta</taxon>
        <taxon>Magnoliopsida</taxon>
        <taxon>eudicotyledons</taxon>
        <taxon>Gunneridae</taxon>
        <taxon>Pentapetalae</taxon>
        <taxon>asterids</taxon>
        <taxon>lamiids</taxon>
        <taxon>Lamiales</taxon>
        <taxon>Oleaceae</taxon>
        <taxon>Oleeae</taxon>
        <taxon>Olea</taxon>
    </lineage>
</organism>
<dbReference type="PANTHER" id="PTHR48044">
    <property type="entry name" value="GLYCOSYLTRANSFERASE"/>
    <property type="match status" value="1"/>
</dbReference>
<proteinExistence type="predicted"/>
<dbReference type="Proteomes" id="UP000594638">
    <property type="component" value="Unassembled WGS sequence"/>
</dbReference>
<protein>
    <submittedName>
        <fullName evidence="1">Beta-D-glucosyl crocetin beta-1,6-glucosyltransferase-like</fullName>
    </submittedName>
</protein>
<dbReference type="EMBL" id="CACTIH010009047">
    <property type="protein sequence ID" value="CAA3020996.1"/>
    <property type="molecule type" value="Genomic_DNA"/>
</dbReference>
<dbReference type="OrthoDB" id="911965at2759"/>
<dbReference type="Gramene" id="OE9A097228T1">
    <property type="protein sequence ID" value="OE9A097228C1"/>
    <property type="gene ID" value="OE9A097228"/>
</dbReference>
<dbReference type="SUPFAM" id="SSF53756">
    <property type="entry name" value="UDP-Glycosyltransferase/glycogen phosphorylase"/>
    <property type="match status" value="1"/>
</dbReference>
<accession>A0A8S0UST5</accession>
<comment type="caution">
    <text evidence="1">The sequence shown here is derived from an EMBL/GenBank/DDBJ whole genome shotgun (WGS) entry which is preliminary data.</text>
</comment>